<dbReference type="GO" id="GO:0006508">
    <property type="term" value="P:proteolysis"/>
    <property type="evidence" value="ECO:0007669"/>
    <property type="project" value="InterPro"/>
</dbReference>
<organism evidence="1 2">
    <name type="scientific">Triticum urartu</name>
    <name type="common">Red wild einkorn</name>
    <name type="synonym">Crithodium urartu</name>
    <dbReference type="NCBI Taxonomy" id="4572"/>
    <lineage>
        <taxon>Eukaryota</taxon>
        <taxon>Viridiplantae</taxon>
        <taxon>Streptophyta</taxon>
        <taxon>Embryophyta</taxon>
        <taxon>Tracheophyta</taxon>
        <taxon>Spermatophyta</taxon>
        <taxon>Magnoliopsida</taxon>
        <taxon>Liliopsida</taxon>
        <taxon>Poales</taxon>
        <taxon>Poaceae</taxon>
        <taxon>BOP clade</taxon>
        <taxon>Pooideae</taxon>
        <taxon>Triticodae</taxon>
        <taxon>Triticeae</taxon>
        <taxon>Triticinae</taxon>
        <taxon>Triticum</taxon>
    </lineage>
</organism>
<dbReference type="GO" id="GO:0004190">
    <property type="term" value="F:aspartic-type endopeptidase activity"/>
    <property type="evidence" value="ECO:0007669"/>
    <property type="project" value="InterPro"/>
</dbReference>
<dbReference type="Gene3D" id="2.40.70.10">
    <property type="entry name" value="Acid Proteases"/>
    <property type="match status" value="1"/>
</dbReference>
<dbReference type="InterPro" id="IPR021109">
    <property type="entry name" value="Peptidase_aspartic_dom_sf"/>
</dbReference>
<dbReference type="SUPFAM" id="SSF50630">
    <property type="entry name" value="Acid proteases"/>
    <property type="match status" value="1"/>
</dbReference>
<evidence type="ECO:0000313" key="1">
    <source>
        <dbReference type="EnsemblPlants" id="TuG1812G0400000823.01.T01.cds429590"/>
    </source>
</evidence>
<protein>
    <submittedName>
        <fullName evidence="1">Uncharacterized protein</fullName>
    </submittedName>
</protein>
<dbReference type="Proteomes" id="UP000015106">
    <property type="component" value="Chromosome 4"/>
</dbReference>
<proteinExistence type="predicted"/>
<dbReference type="PROSITE" id="PS00141">
    <property type="entry name" value="ASP_PROTEASE"/>
    <property type="match status" value="1"/>
</dbReference>
<reference evidence="1" key="3">
    <citation type="submission" date="2022-06" db="UniProtKB">
        <authorList>
            <consortium name="EnsemblPlants"/>
        </authorList>
    </citation>
    <scope>IDENTIFICATION</scope>
</reference>
<accession>A0A8R7U589</accession>
<reference evidence="1" key="2">
    <citation type="submission" date="2018-03" db="EMBL/GenBank/DDBJ databases">
        <title>The Triticum urartu genome reveals the dynamic nature of wheat genome evolution.</title>
        <authorList>
            <person name="Ling H."/>
            <person name="Ma B."/>
            <person name="Shi X."/>
            <person name="Liu H."/>
            <person name="Dong L."/>
            <person name="Sun H."/>
            <person name="Cao Y."/>
            <person name="Gao Q."/>
            <person name="Zheng S."/>
            <person name="Li Y."/>
            <person name="Yu Y."/>
            <person name="Du H."/>
            <person name="Qi M."/>
            <person name="Li Y."/>
            <person name="Yu H."/>
            <person name="Cui Y."/>
            <person name="Wang N."/>
            <person name="Chen C."/>
            <person name="Wu H."/>
            <person name="Zhao Y."/>
            <person name="Zhang J."/>
            <person name="Li Y."/>
            <person name="Zhou W."/>
            <person name="Zhang B."/>
            <person name="Hu W."/>
            <person name="Eijk M."/>
            <person name="Tang J."/>
            <person name="Witsenboer H."/>
            <person name="Zhao S."/>
            <person name="Li Z."/>
            <person name="Zhang A."/>
            <person name="Wang D."/>
            <person name="Liang C."/>
        </authorList>
    </citation>
    <scope>NUCLEOTIDE SEQUENCE [LARGE SCALE GENOMIC DNA]</scope>
    <source>
        <strain evidence="1">cv. G1812</strain>
    </source>
</reference>
<keyword evidence="2" id="KW-1185">Reference proteome</keyword>
<reference evidence="2" key="1">
    <citation type="journal article" date="2013" name="Nature">
        <title>Draft genome of the wheat A-genome progenitor Triticum urartu.</title>
        <authorList>
            <person name="Ling H.Q."/>
            <person name="Zhao S."/>
            <person name="Liu D."/>
            <person name="Wang J."/>
            <person name="Sun H."/>
            <person name="Zhang C."/>
            <person name="Fan H."/>
            <person name="Li D."/>
            <person name="Dong L."/>
            <person name="Tao Y."/>
            <person name="Gao C."/>
            <person name="Wu H."/>
            <person name="Li Y."/>
            <person name="Cui Y."/>
            <person name="Guo X."/>
            <person name="Zheng S."/>
            <person name="Wang B."/>
            <person name="Yu K."/>
            <person name="Liang Q."/>
            <person name="Yang W."/>
            <person name="Lou X."/>
            <person name="Chen J."/>
            <person name="Feng M."/>
            <person name="Jian J."/>
            <person name="Zhang X."/>
            <person name="Luo G."/>
            <person name="Jiang Y."/>
            <person name="Liu J."/>
            <person name="Wang Z."/>
            <person name="Sha Y."/>
            <person name="Zhang B."/>
            <person name="Wu H."/>
            <person name="Tang D."/>
            <person name="Shen Q."/>
            <person name="Xue P."/>
            <person name="Zou S."/>
            <person name="Wang X."/>
            <person name="Liu X."/>
            <person name="Wang F."/>
            <person name="Yang Y."/>
            <person name="An X."/>
            <person name="Dong Z."/>
            <person name="Zhang K."/>
            <person name="Zhang X."/>
            <person name="Luo M.C."/>
            <person name="Dvorak J."/>
            <person name="Tong Y."/>
            <person name="Wang J."/>
            <person name="Yang H."/>
            <person name="Li Z."/>
            <person name="Wang D."/>
            <person name="Zhang A."/>
            <person name="Wang J."/>
        </authorList>
    </citation>
    <scope>NUCLEOTIDE SEQUENCE</scope>
    <source>
        <strain evidence="2">cv. G1812</strain>
    </source>
</reference>
<dbReference type="InterPro" id="IPR001969">
    <property type="entry name" value="Aspartic_peptidase_AS"/>
</dbReference>
<dbReference type="EnsemblPlants" id="TuG1812G0400000823.01.T01">
    <property type="protein sequence ID" value="TuG1812G0400000823.01.T01.cds429590"/>
    <property type="gene ID" value="TuG1812G0400000823.01"/>
</dbReference>
<name>A0A8R7U589_TRIUA</name>
<sequence>MGEHGEILTEDAIQAMELLDDQGAAPADQECCVLSTQAVSGTETPRTIRLRALVGNQVMLLLVDSGSTHSFISASFAERIATTTTP</sequence>
<dbReference type="AlphaFoldDB" id="A0A8R7U589"/>
<dbReference type="Gramene" id="TuG1812G0400000823.01.T01">
    <property type="protein sequence ID" value="TuG1812G0400000823.01.T01.cds429590"/>
    <property type="gene ID" value="TuG1812G0400000823.01"/>
</dbReference>
<dbReference type="Pfam" id="PF08284">
    <property type="entry name" value="RVP_2"/>
    <property type="match status" value="1"/>
</dbReference>
<evidence type="ECO:0000313" key="2">
    <source>
        <dbReference type="Proteomes" id="UP000015106"/>
    </source>
</evidence>